<keyword evidence="6" id="KW-0520">NAD</keyword>
<dbReference type="InterPro" id="IPR036188">
    <property type="entry name" value="FAD/NAD-bd_sf"/>
</dbReference>
<dbReference type="NCBIfam" id="TIGR01810">
    <property type="entry name" value="betA"/>
    <property type="match status" value="1"/>
</dbReference>
<evidence type="ECO:0000256" key="4">
    <source>
        <dbReference type="ARBA" id="ARBA00022827"/>
    </source>
</evidence>
<dbReference type="EC" id="1.1.99.1" evidence="6"/>
<dbReference type="NCBIfam" id="NF002550">
    <property type="entry name" value="PRK02106.1"/>
    <property type="match status" value="1"/>
</dbReference>
<dbReference type="InterPro" id="IPR000172">
    <property type="entry name" value="GMC_OxRdtase_N"/>
</dbReference>
<feature type="active site" description="Proton acceptor" evidence="6">
    <location>
        <position position="470"/>
    </location>
</feature>
<dbReference type="Gene3D" id="3.50.50.60">
    <property type="entry name" value="FAD/NAD(P)-binding domain"/>
    <property type="match status" value="1"/>
</dbReference>
<comment type="catalytic activity">
    <reaction evidence="6 8">
        <text>choline + A = betaine aldehyde + AH2</text>
        <dbReference type="Rhea" id="RHEA:17433"/>
        <dbReference type="ChEBI" id="CHEBI:13193"/>
        <dbReference type="ChEBI" id="CHEBI:15354"/>
        <dbReference type="ChEBI" id="CHEBI:15710"/>
        <dbReference type="ChEBI" id="CHEBI:17499"/>
        <dbReference type="EC" id="1.1.99.1"/>
    </reaction>
</comment>
<dbReference type="EC" id="1.2.1.8" evidence="6"/>
<evidence type="ECO:0000259" key="9">
    <source>
        <dbReference type="PROSITE" id="PS00623"/>
    </source>
</evidence>
<evidence type="ECO:0000313" key="11">
    <source>
        <dbReference type="EMBL" id="MFB9885092.1"/>
    </source>
</evidence>
<dbReference type="Pfam" id="PF00732">
    <property type="entry name" value="GMC_oxred_N"/>
    <property type="match status" value="1"/>
</dbReference>
<evidence type="ECO:0000256" key="7">
    <source>
        <dbReference type="RuleBase" id="RU003968"/>
    </source>
</evidence>
<sequence length="566" mass="62330">MSKVYDYIIVGAGSAGCVLADRLSEDGQHQVLVLEAGGSDKSIFIQMPTALSYPMNTEKYAWQFETEPEEGIAGRHLHCPRGRVLGGGSSINGMVYVRGHACDFDEWQEQGAEGWSYQDCLPYFRKAESWKGGADDYRGGEGPLATCNGNDMKLNPLYQAFIDAGVQAGYPHTEDYNGYRQEGFGPMHMTVKDGVRASTSNVYLRRAMKRPNLQVKTGVVTRRVLLEGKRAVGVEIEHQGRIEQVAASKEVILAAGSIGSPQLLQLSGIGPKAVLEAAGVPLQHELPGVGENLQDHLEVYFQFWCKEPITLNSKLGLISKGLIGTRWILFKDGLGATNHFESCGFIRSRAGLKWPNIQYHFLPAAMRYDGRAAVQGHGFQVHVGPNKPESRGRVWIKSADPHAKPGIKFNYISTEQDKQDWRDCIRLTREIINQPALDPYRGEEIQPGKAVQSDEEIDAWVRANVESAYHPSCSCKMGAEDDPMAVVDPACRVRGIEALRVVDSSIFPTITNGNLNAPTIMVAEKAADLILGRAPLPKAEVPVWIDPDWQARQRQAAPKRVIQPSG</sequence>
<feature type="binding site" evidence="6">
    <location>
        <begin position="6"/>
        <end position="35"/>
    </location>
    <ligand>
        <name>FAD</name>
        <dbReference type="ChEBI" id="CHEBI:57692"/>
    </ligand>
</feature>
<comment type="function">
    <text evidence="6">Involved in the biosynthesis of the osmoprotectant glycine betaine. Catalyzes the oxidation of choline to betaine aldehyde and betaine aldehyde to glycine betaine at the same rate.</text>
</comment>
<dbReference type="PIRSF" id="PIRSF000137">
    <property type="entry name" value="Alcohol_oxidase"/>
    <property type="match status" value="1"/>
</dbReference>
<dbReference type="RefSeq" id="WP_027313296.1">
    <property type="nucleotide sequence ID" value="NZ_JBHLZN010000001.1"/>
</dbReference>
<evidence type="ECO:0000256" key="2">
    <source>
        <dbReference type="ARBA" id="ARBA00010790"/>
    </source>
</evidence>
<dbReference type="PROSITE" id="PS00623">
    <property type="entry name" value="GMC_OXRED_1"/>
    <property type="match status" value="1"/>
</dbReference>
<dbReference type="PROSITE" id="PS51257">
    <property type="entry name" value="PROKAR_LIPOPROTEIN"/>
    <property type="match status" value="1"/>
</dbReference>
<dbReference type="PANTHER" id="PTHR11552:SF147">
    <property type="entry name" value="CHOLINE DEHYDROGENASE, MITOCHONDRIAL"/>
    <property type="match status" value="1"/>
</dbReference>
<dbReference type="Proteomes" id="UP001589628">
    <property type="component" value="Unassembled WGS sequence"/>
</dbReference>
<comment type="cofactor">
    <cofactor evidence="1 6">
        <name>FAD</name>
        <dbReference type="ChEBI" id="CHEBI:57692"/>
    </cofactor>
</comment>
<gene>
    <name evidence="6 11" type="primary">betA</name>
    <name evidence="11" type="ORF">ACFFLH_01525</name>
</gene>
<comment type="similarity">
    <text evidence="2 6 7">Belongs to the GMC oxidoreductase family.</text>
</comment>
<keyword evidence="3 6" id="KW-0285">Flavoprotein</keyword>
<dbReference type="InterPro" id="IPR012132">
    <property type="entry name" value="GMC_OxRdtase"/>
</dbReference>
<dbReference type="GO" id="GO:0008812">
    <property type="term" value="F:choline dehydrogenase activity"/>
    <property type="evidence" value="ECO:0007669"/>
    <property type="project" value="UniProtKB-EC"/>
</dbReference>
<keyword evidence="12" id="KW-1185">Reference proteome</keyword>
<feature type="domain" description="Glucose-methanol-choline oxidoreductase N-terminal" evidence="10">
    <location>
        <begin position="256"/>
        <end position="270"/>
    </location>
</feature>
<dbReference type="PROSITE" id="PS00624">
    <property type="entry name" value="GMC_OXRED_2"/>
    <property type="match status" value="1"/>
</dbReference>
<evidence type="ECO:0000313" key="12">
    <source>
        <dbReference type="Proteomes" id="UP001589628"/>
    </source>
</evidence>
<dbReference type="InterPro" id="IPR007867">
    <property type="entry name" value="GMC_OxRtase_C"/>
</dbReference>
<dbReference type="Pfam" id="PF05199">
    <property type="entry name" value="GMC_oxred_C"/>
    <property type="match status" value="1"/>
</dbReference>
<evidence type="ECO:0000256" key="3">
    <source>
        <dbReference type="ARBA" id="ARBA00022630"/>
    </source>
</evidence>
<comment type="catalytic activity">
    <reaction evidence="6">
        <text>betaine aldehyde + NAD(+) + H2O = glycine betaine + NADH + 2 H(+)</text>
        <dbReference type="Rhea" id="RHEA:15305"/>
        <dbReference type="ChEBI" id="CHEBI:15377"/>
        <dbReference type="ChEBI" id="CHEBI:15378"/>
        <dbReference type="ChEBI" id="CHEBI:15710"/>
        <dbReference type="ChEBI" id="CHEBI:17750"/>
        <dbReference type="ChEBI" id="CHEBI:57540"/>
        <dbReference type="ChEBI" id="CHEBI:57945"/>
        <dbReference type="EC" id="1.2.1.8"/>
    </reaction>
</comment>
<keyword evidence="4 6" id="KW-0274">FAD</keyword>
<dbReference type="HAMAP" id="MF_00750">
    <property type="entry name" value="Choline_dehydrogen"/>
    <property type="match status" value="1"/>
</dbReference>
<dbReference type="SUPFAM" id="SSF54373">
    <property type="entry name" value="FAD-linked reductases, C-terminal domain"/>
    <property type="match status" value="1"/>
</dbReference>
<comment type="caution">
    <text evidence="11">The sequence shown here is derived from an EMBL/GenBank/DDBJ whole genome shotgun (WGS) entry which is preliminary data.</text>
</comment>
<name>A0ABV5Z751_9GAMM</name>
<comment type="pathway">
    <text evidence="6 8">Amine and polyamine biosynthesis; betaine biosynthesis via choline pathway; betaine aldehyde from choline (cytochrome c reductase route): step 1/1.</text>
</comment>
<dbReference type="Gene3D" id="3.30.560.10">
    <property type="entry name" value="Glucose Oxidase, domain 3"/>
    <property type="match status" value="1"/>
</dbReference>
<evidence type="ECO:0000256" key="6">
    <source>
        <dbReference type="HAMAP-Rule" id="MF_00750"/>
    </source>
</evidence>
<proteinExistence type="inferred from homology"/>
<keyword evidence="5 6" id="KW-0560">Oxidoreductase</keyword>
<organism evidence="11 12">
    <name type="scientific">Balneatrix alpica</name>
    <dbReference type="NCBI Taxonomy" id="75684"/>
    <lineage>
        <taxon>Bacteria</taxon>
        <taxon>Pseudomonadati</taxon>
        <taxon>Pseudomonadota</taxon>
        <taxon>Gammaproteobacteria</taxon>
        <taxon>Oceanospirillales</taxon>
        <taxon>Balneatrichaceae</taxon>
        <taxon>Balneatrix</taxon>
    </lineage>
</organism>
<feature type="domain" description="Glucose-methanol-choline oxidoreductase N-terminal" evidence="9">
    <location>
        <begin position="82"/>
        <end position="105"/>
    </location>
</feature>
<accession>A0ABV5Z751</accession>
<dbReference type="PANTHER" id="PTHR11552">
    <property type="entry name" value="GLUCOSE-METHANOL-CHOLINE GMC OXIDOREDUCTASE"/>
    <property type="match status" value="1"/>
</dbReference>
<evidence type="ECO:0000256" key="5">
    <source>
        <dbReference type="ARBA" id="ARBA00023002"/>
    </source>
</evidence>
<evidence type="ECO:0000256" key="8">
    <source>
        <dbReference type="RuleBase" id="RU003969"/>
    </source>
</evidence>
<protein>
    <recommendedName>
        <fullName evidence="6">Oxygen-dependent choline dehydrogenase</fullName>
        <shortName evidence="6">CDH</shortName>
        <shortName evidence="6">CHD</shortName>
        <ecNumber evidence="6">1.1.99.1</ecNumber>
    </recommendedName>
    <alternativeName>
        <fullName evidence="6">Betaine aldehyde dehydrogenase</fullName>
        <shortName evidence="6">BADH</shortName>
        <ecNumber evidence="6">1.2.1.8</ecNumber>
    </alternativeName>
</protein>
<evidence type="ECO:0000259" key="10">
    <source>
        <dbReference type="PROSITE" id="PS00624"/>
    </source>
</evidence>
<dbReference type="EMBL" id="JBHLZN010000001">
    <property type="protein sequence ID" value="MFB9885092.1"/>
    <property type="molecule type" value="Genomic_DNA"/>
</dbReference>
<evidence type="ECO:0000256" key="1">
    <source>
        <dbReference type="ARBA" id="ARBA00001974"/>
    </source>
</evidence>
<dbReference type="SUPFAM" id="SSF51905">
    <property type="entry name" value="FAD/NAD(P)-binding domain"/>
    <property type="match status" value="1"/>
</dbReference>
<dbReference type="InterPro" id="IPR011533">
    <property type="entry name" value="BetA"/>
</dbReference>
<reference evidence="11 12" key="1">
    <citation type="submission" date="2024-09" db="EMBL/GenBank/DDBJ databases">
        <authorList>
            <person name="Sun Q."/>
            <person name="Mori K."/>
        </authorList>
    </citation>
    <scope>NUCLEOTIDE SEQUENCE [LARGE SCALE GENOMIC DNA]</scope>
    <source>
        <strain evidence="11 12">ATCC 51285</strain>
    </source>
</reference>